<evidence type="ECO:0000313" key="4">
    <source>
        <dbReference type="Proteomes" id="UP000241290"/>
    </source>
</evidence>
<reference evidence="4" key="1">
    <citation type="submission" date="2018-02" db="EMBL/GenBank/DDBJ databases">
        <authorList>
            <person name="Cohen D.B."/>
            <person name="Kent A.D."/>
        </authorList>
    </citation>
    <scope>NUCLEOTIDE SEQUENCE [LARGE SCALE GENOMIC DNA]</scope>
</reference>
<dbReference type="GO" id="GO:0016987">
    <property type="term" value="F:sigma factor activity"/>
    <property type="evidence" value="ECO:0007669"/>
    <property type="project" value="InterPro"/>
</dbReference>
<dbReference type="InterPro" id="IPR013324">
    <property type="entry name" value="RNA_pol_sigma_r3/r4-like"/>
</dbReference>
<proteinExistence type="predicted"/>
<evidence type="ECO:0000313" key="3">
    <source>
        <dbReference type="EMBL" id="AVO25016.1"/>
    </source>
</evidence>
<keyword evidence="4" id="KW-1185">Reference proteome</keyword>
<dbReference type="EMBL" id="MG962366">
    <property type="protein sequence ID" value="AVO25016.1"/>
    <property type="molecule type" value="Genomic_DNA"/>
</dbReference>
<dbReference type="Proteomes" id="UP000241290">
    <property type="component" value="Genome"/>
</dbReference>
<sequence length="223" mass="25215">MGRKLPTDPERRRLHLFRNLYVNYYRWGREIEGNPQLVFLNVDGEEVFYYDLLTGLEALPKRMREAFELHLMFGMSEKDAAREMGFKKWPTLVGQYSTAALRRMIVAYDTVHTGRTLQARDCPTVSISNHGADDDTSSDGEDPPRCRLCVGRPGGCPARRVPEEDATGQGRPVPSTDSRTDRTATVQGDIQQERVPRTPSVRRAVPKSGQPQGKVKAVKIDQR</sequence>
<dbReference type="Pfam" id="PF08281">
    <property type="entry name" value="Sigma70_r4_2"/>
    <property type="match status" value="1"/>
</dbReference>
<dbReference type="RefSeq" id="YP_010059106.1">
    <property type="nucleotide sequence ID" value="NC_054724.1"/>
</dbReference>
<dbReference type="GO" id="GO:0003677">
    <property type="term" value="F:DNA binding"/>
    <property type="evidence" value="ECO:0007669"/>
    <property type="project" value="InterPro"/>
</dbReference>
<evidence type="ECO:0000256" key="1">
    <source>
        <dbReference type="SAM" id="MobiDB-lite"/>
    </source>
</evidence>
<name>A0A2P1JXF2_9CAUD</name>
<protein>
    <submittedName>
        <fullName evidence="3">RNA polymerase sigma factor</fullName>
    </submittedName>
</protein>
<evidence type="ECO:0000259" key="2">
    <source>
        <dbReference type="Pfam" id="PF08281"/>
    </source>
</evidence>
<dbReference type="GO" id="GO:0006352">
    <property type="term" value="P:DNA-templated transcription initiation"/>
    <property type="evidence" value="ECO:0007669"/>
    <property type="project" value="InterPro"/>
</dbReference>
<organism evidence="3 4">
    <name type="scientific">Rhodococcus phage Finch</name>
    <dbReference type="NCBI Taxonomy" id="2094144"/>
    <lineage>
        <taxon>Viruses</taxon>
        <taxon>Duplodnaviria</taxon>
        <taxon>Heunggongvirae</taxon>
        <taxon>Uroviricota</taxon>
        <taxon>Caudoviricetes</taxon>
        <taxon>Finchvirus</taxon>
        <taxon>Finchvirus finch</taxon>
    </lineage>
</organism>
<feature type="region of interest" description="Disordered" evidence="1">
    <location>
        <begin position="124"/>
        <end position="223"/>
    </location>
</feature>
<dbReference type="InterPro" id="IPR013249">
    <property type="entry name" value="RNA_pol_sigma70_r4_t2"/>
</dbReference>
<feature type="domain" description="RNA polymerase sigma factor 70 region 4 type 2" evidence="2">
    <location>
        <begin position="52"/>
        <end position="86"/>
    </location>
</feature>
<dbReference type="SUPFAM" id="SSF88659">
    <property type="entry name" value="Sigma3 and sigma4 domains of RNA polymerase sigma factors"/>
    <property type="match status" value="1"/>
</dbReference>
<accession>A0A2P1JXF2</accession>
<dbReference type="KEGG" id="vg:64766337"/>
<dbReference type="GeneID" id="64766337"/>
<gene>
    <name evidence="3" type="primary">84</name>
    <name evidence="3" type="ORF">SEA_FINCH_84</name>
</gene>